<reference evidence="1 2" key="1">
    <citation type="journal article" date="2015" name="J. Biotechnol.">
        <title>Complete genome sequence of Photorhabdus temperata subsp. thracensis 39-8(T), an entomopathogenic bacterium for the improved commercial bioinsecticide.</title>
        <authorList>
            <person name="Kwak Y."/>
            <person name="Shin J.H."/>
        </authorList>
    </citation>
    <scope>NUCLEOTIDE SEQUENCE [LARGE SCALE GENOMIC DNA]</scope>
    <source>
        <strain evidence="1 2">DSM 15199</strain>
    </source>
</reference>
<keyword evidence="2" id="KW-1185">Reference proteome</keyword>
<dbReference type="KEGG" id="ptt:VY86_20770"/>
<dbReference type="Proteomes" id="UP000034866">
    <property type="component" value="Chromosome"/>
</dbReference>
<sequence length="80" mass="9306">MNRQKAVIKSRREAKRMMKKDLRHQRYRDDDNVTSLVQLGGIEAIGIAFALNCAGKRYWLTVNNHVVNNPRKYAVEVFCV</sequence>
<proteinExistence type="predicted"/>
<dbReference type="PATRIC" id="fig|230089.6.peg.4687"/>
<reference evidence="2" key="2">
    <citation type="submission" date="2015-03" db="EMBL/GenBank/DDBJ databases">
        <title>Genome sequence of Azospirillum thiophilum strain DSM 21654T.</title>
        <authorList>
            <person name="Kwak Y."/>
            <person name="Shin J.-H."/>
        </authorList>
    </citation>
    <scope>NUCLEOTIDE SEQUENCE [LARGE SCALE GENOMIC DNA]</scope>
    <source>
        <strain evidence="2">DSM 15199</strain>
    </source>
</reference>
<dbReference type="STRING" id="230089.VY86_20770"/>
<organism evidence="1 2">
    <name type="scientific">Photorhabdus thracensis</name>
    <dbReference type="NCBI Taxonomy" id="230089"/>
    <lineage>
        <taxon>Bacteria</taxon>
        <taxon>Pseudomonadati</taxon>
        <taxon>Pseudomonadota</taxon>
        <taxon>Gammaproteobacteria</taxon>
        <taxon>Enterobacterales</taxon>
        <taxon>Morganellaceae</taxon>
        <taxon>Photorhabdus</taxon>
    </lineage>
</organism>
<protein>
    <submittedName>
        <fullName evidence="1">Uncharacterized protein</fullName>
    </submittedName>
</protein>
<dbReference type="AlphaFoldDB" id="A0A0F7LU68"/>
<evidence type="ECO:0000313" key="2">
    <source>
        <dbReference type="Proteomes" id="UP000034866"/>
    </source>
</evidence>
<name>A0A0F7LU68_9GAMM</name>
<dbReference type="EMBL" id="CP011104">
    <property type="protein sequence ID" value="AKH65431.1"/>
    <property type="molecule type" value="Genomic_DNA"/>
</dbReference>
<gene>
    <name evidence="1" type="ORF">VY86_20770</name>
</gene>
<accession>A0A0F7LU68</accession>
<evidence type="ECO:0000313" key="1">
    <source>
        <dbReference type="EMBL" id="AKH65431.1"/>
    </source>
</evidence>